<comment type="function">
    <text evidence="6">One of the primary rRNA binding proteins, it binds specifically to the 5'-end of 16S ribosomal RNA.</text>
</comment>
<dbReference type="NCBIfam" id="TIGR03635">
    <property type="entry name" value="uS17_bact"/>
    <property type="match status" value="1"/>
</dbReference>
<keyword evidence="3 6" id="KW-0694">RNA-binding</keyword>
<comment type="subunit">
    <text evidence="6">Part of the 30S ribosomal subunit.</text>
</comment>
<keyword evidence="9" id="KW-1185">Reference proteome</keyword>
<dbReference type="Pfam" id="PF00366">
    <property type="entry name" value="Ribosomal_S17"/>
    <property type="match status" value="1"/>
</dbReference>
<evidence type="ECO:0000256" key="3">
    <source>
        <dbReference type="ARBA" id="ARBA00022884"/>
    </source>
</evidence>
<evidence type="ECO:0000256" key="2">
    <source>
        <dbReference type="ARBA" id="ARBA00022730"/>
    </source>
</evidence>
<dbReference type="PANTHER" id="PTHR10744">
    <property type="entry name" value="40S RIBOSOMAL PROTEIN S11 FAMILY MEMBER"/>
    <property type="match status" value="1"/>
</dbReference>
<gene>
    <name evidence="6 8" type="primary">rpsQ</name>
    <name evidence="8" type="ORF">PF021_00765</name>
</gene>
<dbReference type="HAMAP" id="MF_01345_B">
    <property type="entry name" value="Ribosomal_uS17_B"/>
    <property type="match status" value="1"/>
</dbReference>
<dbReference type="PROSITE" id="PS00056">
    <property type="entry name" value="RIBOSOMAL_S17"/>
    <property type="match status" value="1"/>
</dbReference>
<evidence type="ECO:0000313" key="8">
    <source>
        <dbReference type="EMBL" id="MDA3968203.1"/>
    </source>
</evidence>
<dbReference type="InterPro" id="IPR012340">
    <property type="entry name" value="NA-bd_OB-fold"/>
</dbReference>
<dbReference type="CDD" id="cd00364">
    <property type="entry name" value="Ribosomal_uS17"/>
    <property type="match status" value="1"/>
</dbReference>
<protein>
    <recommendedName>
        <fullName evidence="6">Small ribosomal subunit protein uS17</fullName>
    </recommendedName>
</protein>
<comment type="caution">
    <text evidence="8">The sequence shown here is derived from an EMBL/GenBank/DDBJ whole genome shotgun (WGS) entry which is preliminary data.</text>
</comment>
<dbReference type="EMBL" id="JAQHXR010000001">
    <property type="protein sequence ID" value="MDA3968203.1"/>
    <property type="molecule type" value="Genomic_DNA"/>
</dbReference>
<name>A0ABT4VBW9_9HELI</name>
<keyword evidence="5 6" id="KW-0687">Ribonucleoprotein</keyword>
<dbReference type="Proteomes" id="UP001210261">
    <property type="component" value="Unassembled WGS sequence"/>
</dbReference>
<comment type="similarity">
    <text evidence="1 6 7">Belongs to the universal ribosomal protein uS17 family.</text>
</comment>
<evidence type="ECO:0000313" key="9">
    <source>
        <dbReference type="Proteomes" id="UP001210261"/>
    </source>
</evidence>
<dbReference type="Gene3D" id="2.40.50.140">
    <property type="entry name" value="Nucleic acid-binding proteins"/>
    <property type="match status" value="1"/>
</dbReference>
<sequence>MATKSEPHKRIIAGRVVAKSGDKSVAVLVERRVIHPKYRKIVKRFKKYIVHDENNSVKVGDVIEAIECKPISKRKAFTLHNVVSVGVEL</sequence>
<evidence type="ECO:0000256" key="7">
    <source>
        <dbReference type="RuleBase" id="RU003872"/>
    </source>
</evidence>
<dbReference type="InterPro" id="IPR019979">
    <property type="entry name" value="Ribosomal_uS17_CS"/>
</dbReference>
<accession>A0ABT4VBW9</accession>
<proteinExistence type="inferred from homology"/>
<dbReference type="GO" id="GO:0005840">
    <property type="term" value="C:ribosome"/>
    <property type="evidence" value="ECO:0007669"/>
    <property type="project" value="UniProtKB-KW"/>
</dbReference>
<evidence type="ECO:0000256" key="1">
    <source>
        <dbReference type="ARBA" id="ARBA00010254"/>
    </source>
</evidence>
<reference evidence="8 9" key="1">
    <citation type="submission" date="2023-01" db="EMBL/GenBank/DDBJ databases">
        <title>Description of Helicobacter ibis sp. nov. isolated from faecal droppings of black-faced ibis (Theristicus melanopis).</title>
        <authorList>
            <person name="Lopez-Cantillo M."/>
            <person name="Vidal-Veuthey B."/>
            <person name="Mella A."/>
            <person name="De La Haba R."/>
            <person name="Collado L."/>
        </authorList>
    </citation>
    <scope>NUCLEOTIDE SEQUENCE [LARGE SCALE GENOMIC DNA]</scope>
    <source>
        <strain evidence="8 9">A82</strain>
    </source>
</reference>
<dbReference type="InterPro" id="IPR000266">
    <property type="entry name" value="Ribosomal_uS17"/>
</dbReference>
<keyword evidence="2 6" id="KW-0699">rRNA-binding</keyword>
<evidence type="ECO:0000256" key="5">
    <source>
        <dbReference type="ARBA" id="ARBA00023274"/>
    </source>
</evidence>
<dbReference type="NCBIfam" id="NF004123">
    <property type="entry name" value="PRK05610.1"/>
    <property type="match status" value="1"/>
</dbReference>
<dbReference type="RefSeq" id="WP_271020500.1">
    <property type="nucleotide sequence ID" value="NZ_JAQHXR010000001.1"/>
</dbReference>
<dbReference type="PANTHER" id="PTHR10744:SF1">
    <property type="entry name" value="SMALL RIBOSOMAL SUBUNIT PROTEIN US17M"/>
    <property type="match status" value="1"/>
</dbReference>
<evidence type="ECO:0000256" key="4">
    <source>
        <dbReference type="ARBA" id="ARBA00022980"/>
    </source>
</evidence>
<organism evidence="8 9">
    <name type="scientific">Helicobacter ibis</name>
    <dbReference type="NCBI Taxonomy" id="2962633"/>
    <lineage>
        <taxon>Bacteria</taxon>
        <taxon>Pseudomonadati</taxon>
        <taxon>Campylobacterota</taxon>
        <taxon>Epsilonproteobacteria</taxon>
        <taxon>Campylobacterales</taxon>
        <taxon>Helicobacteraceae</taxon>
        <taxon>Helicobacter</taxon>
    </lineage>
</organism>
<evidence type="ECO:0000256" key="6">
    <source>
        <dbReference type="HAMAP-Rule" id="MF_01345"/>
    </source>
</evidence>
<dbReference type="PRINTS" id="PR00973">
    <property type="entry name" value="RIBOSOMALS17"/>
</dbReference>
<dbReference type="SUPFAM" id="SSF50249">
    <property type="entry name" value="Nucleic acid-binding proteins"/>
    <property type="match status" value="1"/>
</dbReference>
<keyword evidence="4 6" id="KW-0689">Ribosomal protein</keyword>
<dbReference type="InterPro" id="IPR019984">
    <property type="entry name" value="Ribosomal_uS17_bact/chlr"/>
</dbReference>